<evidence type="ECO:0000313" key="1">
    <source>
        <dbReference type="EMBL" id="TFK73639.1"/>
    </source>
</evidence>
<dbReference type="Proteomes" id="UP000308600">
    <property type="component" value="Unassembled WGS sequence"/>
</dbReference>
<dbReference type="EMBL" id="ML208274">
    <property type="protein sequence ID" value="TFK73639.1"/>
    <property type="molecule type" value="Genomic_DNA"/>
</dbReference>
<organism evidence="1 2">
    <name type="scientific">Pluteus cervinus</name>
    <dbReference type="NCBI Taxonomy" id="181527"/>
    <lineage>
        <taxon>Eukaryota</taxon>
        <taxon>Fungi</taxon>
        <taxon>Dikarya</taxon>
        <taxon>Basidiomycota</taxon>
        <taxon>Agaricomycotina</taxon>
        <taxon>Agaricomycetes</taxon>
        <taxon>Agaricomycetidae</taxon>
        <taxon>Agaricales</taxon>
        <taxon>Pluteineae</taxon>
        <taxon>Pluteaceae</taxon>
        <taxon>Pluteus</taxon>
    </lineage>
</organism>
<gene>
    <name evidence="1" type="ORF">BDN72DRAFT_893819</name>
</gene>
<protein>
    <submittedName>
        <fullName evidence="1">Uncharacterized protein</fullName>
    </submittedName>
</protein>
<reference evidence="1 2" key="1">
    <citation type="journal article" date="2019" name="Nat. Ecol. Evol.">
        <title>Megaphylogeny resolves global patterns of mushroom evolution.</title>
        <authorList>
            <person name="Varga T."/>
            <person name="Krizsan K."/>
            <person name="Foldi C."/>
            <person name="Dima B."/>
            <person name="Sanchez-Garcia M."/>
            <person name="Sanchez-Ramirez S."/>
            <person name="Szollosi G.J."/>
            <person name="Szarkandi J.G."/>
            <person name="Papp V."/>
            <person name="Albert L."/>
            <person name="Andreopoulos W."/>
            <person name="Angelini C."/>
            <person name="Antonin V."/>
            <person name="Barry K.W."/>
            <person name="Bougher N.L."/>
            <person name="Buchanan P."/>
            <person name="Buyck B."/>
            <person name="Bense V."/>
            <person name="Catcheside P."/>
            <person name="Chovatia M."/>
            <person name="Cooper J."/>
            <person name="Damon W."/>
            <person name="Desjardin D."/>
            <person name="Finy P."/>
            <person name="Geml J."/>
            <person name="Haridas S."/>
            <person name="Hughes K."/>
            <person name="Justo A."/>
            <person name="Karasinski D."/>
            <person name="Kautmanova I."/>
            <person name="Kiss B."/>
            <person name="Kocsube S."/>
            <person name="Kotiranta H."/>
            <person name="LaButti K.M."/>
            <person name="Lechner B.E."/>
            <person name="Liimatainen K."/>
            <person name="Lipzen A."/>
            <person name="Lukacs Z."/>
            <person name="Mihaltcheva S."/>
            <person name="Morgado L.N."/>
            <person name="Niskanen T."/>
            <person name="Noordeloos M.E."/>
            <person name="Ohm R.A."/>
            <person name="Ortiz-Santana B."/>
            <person name="Ovrebo C."/>
            <person name="Racz N."/>
            <person name="Riley R."/>
            <person name="Savchenko A."/>
            <person name="Shiryaev A."/>
            <person name="Soop K."/>
            <person name="Spirin V."/>
            <person name="Szebenyi C."/>
            <person name="Tomsovsky M."/>
            <person name="Tulloss R.E."/>
            <person name="Uehling J."/>
            <person name="Grigoriev I.V."/>
            <person name="Vagvolgyi C."/>
            <person name="Papp T."/>
            <person name="Martin F.M."/>
            <person name="Miettinen O."/>
            <person name="Hibbett D.S."/>
            <person name="Nagy L.G."/>
        </authorList>
    </citation>
    <scope>NUCLEOTIDE SEQUENCE [LARGE SCALE GENOMIC DNA]</scope>
    <source>
        <strain evidence="1 2">NL-1719</strain>
    </source>
</reference>
<proteinExistence type="predicted"/>
<keyword evidence="2" id="KW-1185">Reference proteome</keyword>
<name>A0ACD3B7H6_9AGAR</name>
<evidence type="ECO:0000313" key="2">
    <source>
        <dbReference type="Proteomes" id="UP000308600"/>
    </source>
</evidence>
<accession>A0ACD3B7H6</accession>
<sequence length="298" mass="33794">MNRIISTNEGPIVEAGVVLTPETVPLRTGPPTREELLVYYPAKFTWEQLKVFVTSGDLGLLKRDRSLHKRYGEWAVDIVEEYGSVVNYLTSYRLQWGKPDTRALLRSALDVEYEGPSIAADTQPQGPEVPQGLPYDAPAYFTAKAPPEYISIIQNDWPYSIPADVEHTLIWTRLPIFHPDLIHESVTARVEQDGLWGFTGLVGPPPDLSLLPTYLPALAEWGITMDRLIRSERGSEEQEEAVRRAGQEVQKFVRNRWDETKWETAWFVNPPRLQSVRGLAHVHVFAKQKDVANPNVDV</sequence>